<reference evidence="2 3" key="1">
    <citation type="submission" date="2019-10" db="EMBL/GenBank/DDBJ databases">
        <title>Assembly and Annotation for the nematode Trichostrongylus colubriformis.</title>
        <authorList>
            <person name="Martin J."/>
        </authorList>
    </citation>
    <scope>NUCLEOTIDE SEQUENCE [LARGE SCALE GENOMIC DNA]</scope>
    <source>
        <strain evidence="2">G859</strain>
        <tissue evidence="2">Whole worm</tissue>
    </source>
</reference>
<feature type="signal peptide" evidence="1">
    <location>
        <begin position="1"/>
        <end position="16"/>
    </location>
</feature>
<proteinExistence type="predicted"/>
<comment type="caution">
    <text evidence="2">The sequence shown here is derived from an EMBL/GenBank/DDBJ whole genome shotgun (WGS) entry which is preliminary data.</text>
</comment>
<protein>
    <recommendedName>
        <fullName evidence="4">Ferric-chelate reductase 1</fullName>
    </recommendedName>
</protein>
<evidence type="ECO:0000313" key="3">
    <source>
        <dbReference type="Proteomes" id="UP001331761"/>
    </source>
</evidence>
<dbReference type="EMBL" id="WIXE01011778">
    <property type="protein sequence ID" value="KAK5976507.1"/>
    <property type="molecule type" value="Genomic_DNA"/>
</dbReference>
<feature type="non-terminal residue" evidence="2">
    <location>
        <position position="1"/>
    </location>
</feature>
<name>A0AAN8FD40_TRICO</name>
<evidence type="ECO:0000313" key="2">
    <source>
        <dbReference type="EMBL" id="KAK5976507.1"/>
    </source>
</evidence>
<sequence length="205" mass="22386">VMDFCLSLCLLPTICGLSILASSAFDASSCGKTKDCLVYENGLAFSFKVVSPSFIDIELAAQANDTNRFVAVTFADGDKTPTIECSSINGQPPAFHVLSIDQNLENLQNPSILGFRQQYLSNVTSLLQNDTLYCSARVLVTGQNNTKFFSYSPSKKYGITLTSGAINRGSHVNIGFRDTLELQTNYVMYICRQNGIEEFGEKNAA</sequence>
<organism evidence="2 3">
    <name type="scientific">Trichostrongylus colubriformis</name>
    <name type="common">Black scour worm</name>
    <dbReference type="NCBI Taxonomy" id="6319"/>
    <lineage>
        <taxon>Eukaryota</taxon>
        <taxon>Metazoa</taxon>
        <taxon>Ecdysozoa</taxon>
        <taxon>Nematoda</taxon>
        <taxon>Chromadorea</taxon>
        <taxon>Rhabditida</taxon>
        <taxon>Rhabditina</taxon>
        <taxon>Rhabditomorpha</taxon>
        <taxon>Strongyloidea</taxon>
        <taxon>Trichostrongylidae</taxon>
        <taxon>Trichostrongylus</taxon>
    </lineage>
</organism>
<feature type="chain" id="PRO_5043052474" description="Ferric-chelate reductase 1" evidence="1">
    <location>
        <begin position="17"/>
        <end position="205"/>
    </location>
</feature>
<evidence type="ECO:0008006" key="4">
    <source>
        <dbReference type="Google" id="ProtNLM"/>
    </source>
</evidence>
<keyword evidence="1" id="KW-0732">Signal</keyword>
<accession>A0AAN8FD40</accession>
<dbReference type="Proteomes" id="UP001331761">
    <property type="component" value="Unassembled WGS sequence"/>
</dbReference>
<keyword evidence="3" id="KW-1185">Reference proteome</keyword>
<gene>
    <name evidence="2" type="ORF">GCK32_017064</name>
</gene>
<dbReference type="AlphaFoldDB" id="A0AAN8FD40"/>
<evidence type="ECO:0000256" key="1">
    <source>
        <dbReference type="SAM" id="SignalP"/>
    </source>
</evidence>